<dbReference type="Pfam" id="PF04252">
    <property type="entry name" value="SFM1-like"/>
    <property type="match status" value="1"/>
</dbReference>
<evidence type="ECO:0000256" key="2">
    <source>
        <dbReference type="ARBA" id="ARBA00004393"/>
    </source>
</evidence>
<dbReference type="GO" id="GO:0035241">
    <property type="term" value="F:protein-arginine omega-N monomethyltransferase activity"/>
    <property type="evidence" value="ECO:0007669"/>
    <property type="project" value="TreeGrafter"/>
</dbReference>
<evidence type="ECO:0000256" key="10">
    <source>
        <dbReference type="ARBA" id="ARBA00022989"/>
    </source>
</evidence>
<dbReference type="VEuPathDB" id="FungiDB:TERG_04716"/>
<keyword evidence="12 20" id="KW-0472">Membrane</keyword>
<dbReference type="FunFam" id="3.40.50.1820:FF:000121">
    <property type="entry name" value="Carboxypeptidase D"/>
    <property type="match status" value="1"/>
</dbReference>
<comment type="similarity">
    <text evidence="3">Belongs to the peptidase S10 family.</text>
</comment>
<proteinExistence type="inferred from homology"/>
<keyword evidence="6 20" id="KW-0812">Transmembrane</keyword>
<evidence type="ECO:0000256" key="8">
    <source>
        <dbReference type="ARBA" id="ARBA00022729"/>
    </source>
</evidence>
<dbReference type="GO" id="GO:0004185">
    <property type="term" value="F:serine-type carboxypeptidase activity"/>
    <property type="evidence" value="ECO:0007669"/>
    <property type="project" value="UniProtKB-EC"/>
</dbReference>
<keyword evidence="11" id="KW-0333">Golgi apparatus</keyword>
<evidence type="ECO:0000256" key="19">
    <source>
        <dbReference type="SAM" id="MobiDB-lite"/>
    </source>
</evidence>
<evidence type="ECO:0000256" key="14">
    <source>
        <dbReference type="ARBA" id="ARBA00037042"/>
    </source>
</evidence>
<gene>
    <name evidence="21" type="ORF">A7C99_2430</name>
</gene>
<dbReference type="Pfam" id="PF00450">
    <property type="entry name" value="Peptidase_S10"/>
    <property type="match status" value="1"/>
</dbReference>
<dbReference type="AlphaFoldDB" id="A0A178F3Y1"/>
<evidence type="ECO:0000313" key="22">
    <source>
        <dbReference type="Proteomes" id="UP000243015"/>
    </source>
</evidence>
<evidence type="ECO:0000256" key="7">
    <source>
        <dbReference type="ARBA" id="ARBA00022703"/>
    </source>
</evidence>
<evidence type="ECO:0000256" key="1">
    <source>
        <dbReference type="ARBA" id="ARBA00001003"/>
    </source>
</evidence>
<dbReference type="EC" id="3.4.16.6" evidence="15"/>
<evidence type="ECO:0000256" key="17">
    <source>
        <dbReference type="ARBA" id="ARBA00040628"/>
    </source>
</evidence>
<protein>
    <recommendedName>
        <fullName evidence="17">Pheromone-processing carboxypeptidase KEX1</fullName>
        <ecNumber evidence="15">3.4.16.6</ecNumber>
    </recommendedName>
    <alternativeName>
        <fullName evidence="18">Carboxypeptidase D</fullName>
    </alternativeName>
    <alternativeName>
        <fullName evidence="16">Pheromone-processing carboxypeptidase kex1</fullName>
    </alternativeName>
</protein>
<comment type="function">
    <text evidence="14">Protease with a carboxypeptidase B-like function involved in the C-terminal processing of the lysine and arginine residues from protein precursors. Promotes cell fusion and is involved in the programmed cell death.</text>
</comment>
<evidence type="ECO:0000256" key="15">
    <source>
        <dbReference type="ARBA" id="ARBA00038895"/>
    </source>
</evidence>
<keyword evidence="13" id="KW-0325">Glycoprotein</keyword>
<evidence type="ECO:0000256" key="13">
    <source>
        <dbReference type="ARBA" id="ARBA00023180"/>
    </source>
</evidence>
<evidence type="ECO:0000256" key="4">
    <source>
        <dbReference type="ARBA" id="ARBA00022645"/>
    </source>
</evidence>
<organism evidence="21 22">
    <name type="scientific">Trichophyton rubrum</name>
    <name type="common">Athlete's foot fungus</name>
    <name type="synonym">Epidermophyton rubrum</name>
    <dbReference type="NCBI Taxonomy" id="5551"/>
    <lineage>
        <taxon>Eukaryota</taxon>
        <taxon>Fungi</taxon>
        <taxon>Dikarya</taxon>
        <taxon>Ascomycota</taxon>
        <taxon>Pezizomycotina</taxon>
        <taxon>Eurotiomycetes</taxon>
        <taxon>Eurotiomycetidae</taxon>
        <taxon>Onygenales</taxon>
        <taxon>Arthrodermataceae</taxon>
        <taxon>Trichophyton</taxon>
    </lineage>
</organism>
<dbReference type="InterPro" id="IPR001563">
    <property type="entry name" value="Peptidase_S10"/>
</dbReference>
<evidence type="ECO:0000256" key="3">
    <source>
        <dbReference type="ARBA" id="ARBA00009431"/>
    </source>
</evidence>
<evidence type="ECO:0000256" key="20">
    <source>
        <dbReference type="SAM" id="Phobius"/>
    </source>
</evidence>
<dbReference type="InterPro" id="IPR007364">
    <property type="entry name" value="SFM1-like"/>
</dbReference>
<evidence type="ECO:0000313" key="21">
    <source>
        <dbReference type="EMBL" id="OAL67031.1"/>
    </source>
</evidence>
<sequence length="761" mass="85292">MAEQIPLTFVVEHLDPELGPWSALEYKCIAEELDKVGAKFMLTSVPESLRLPHNLVSQNNLAVEHQSVEELFADKKPAVCLLDPAAITELSPADGTAFQVFLFGGILGDHPPRGELINMKGYATRQLGPKQMTTDTAVRVTRIVTQDKVPLSQIPWLDFPEIRIDKRESIEMPFRYVKGPDGAPIMPDRRKYKDQIQGRRRGKGAAYIIILGSRNLQEVETSFSISNIWTSMDGALMEIGPYRLQDDHTLIYNNGSWDEFANLLFVDQPVGTGFSYVSTDSYVRELGSMADQFVTFLERWFNVFPEYEKDDIYIAGESYAGQYIPYIADAIVRHNENLSANGTSWNVQGLLIGNGWISPLEQYRSYLPFSYKEGILDRESDGAKDAESQLSKCMFKLKEVGKFGVHVDECERVLELILDTTKVDGKCLNMYDVRLQDTPDACGMNWPPDISLVTSYLRRPDVVKALNINEDKTTGWRECSPGVGRNLRATESVPSVQLLPGLLERGMPIVLFSGDKDLICNHIGTEDLIHNMTWLNATGFELSPGVWAPRHNWEFEGSAAGIYQQARNLTYVKFYNASHMVPFDFPRRSRDMLDRFLGIDITSIGGDPADSRIDGLKGAPTSVGAHPNSTTAEEKEKERIKIAAWEAYYKSGEVALVVVAIAASLWGFFIWRSKRREKGLEYKGIYPNLESFSSASLATFRGKRRGRMDVESAPRSDEAELETLYNAEEGSDPRDGEEENFSDGKGGNEKARSHAGMGNSR</sequence>
<feature type="transmembrane region" description="Helical" evidence="20">
    <location>
        <begin position="654"/>
        <end position="671"/>
    </location>
</feature>
<keyword evidence="8" id="KW-0732">Signal</keyword>
<feature type="compositionally biased region" description="Basic and acidic residues" evidence="19">
    <location>
        <begin position="707"/>
        <end position="718"/>
    </location>
</feature>
<evidence type="ECO:0000256" key="6">
    <source>
        <dbReference type="ARBA" id="ARBA00022692"/>
    </source>
</evidence>
<evidence type="ECO:0000256" key="5">
    <source>
        <dbReference type="ARBA" id="ARBA00022670"/>
    </source>
</evidence>
<comment type="caution">
    <text evidence="21">The sequence shown here is derived from an EMBL/GenBank/DDBJ whole genome shotgun (WGS) entry which is preliminary data.</text>
</comment>
<dbReference type="GO" id="GO:0005794">
    <property type="term" value="C:Golgi apparatus"/>
    <property type="evidence" value="ECO:0007669"/>
    <property type="project" value="UniProtKB-SubCell"/>
</dbReference>
<dbReference type="Gene3D" id="3.40.50.1820">
    <property type="entry name" value="alpha/beta hydrolase"/>
    <property type="match status" value="1"/>
</dbReference>
<feature type="region of interest" description="Disordered" evidence="19">
    <location>
        <begin position="611"/>
        <end position="634"/>
    </location>
</feature>
<keyword evidence="7" id="KW-0053">Apoptosis</keyword>
<dbReference type="PRINTS" id="PR00724">
    <property type="entry name" value="CRBOXYPTASEC"/>
</dbReference>
<feature type="region of interest" description="Disordered" evidence="19">
    <location>
        <begin position="703"/>
        <end position="761"/>
    </location>
</feature>
<keyword evidence="10 20" id="KW-1133">Transmembrane helix</keyword>
<evidence type="ECO:0000256" key="9">
    <source>
        <dbReference type="ARBA" id="ARBA00022801"/>
    </source>
</evidence>
<accession>A0A178F3Y1</accession>
<dbReference type="GO" id="GO:0006508">
    <property type="term" value="P:proteolysis"/>
    <property type="evidence" value="ECO:0007669"/>
    <property type="project" value="UniProtKB-KW"/>
</dbReference>
<keyword evidence="9" id="KW-0378">Hydrolase</keyword>
<keyword evidence="5" id="KW-0645">Protease</keyword>
<name>A0A178F3Y1_TRIRU</name>
<dbReference type="CDD" id="cd18090">
    <property type="entry name" value="Arginine_MT_Sfm1"/>
    <property type="match status" value="1"/>
</dbReference>
<dbReference type="PANTHER" id="PTHR35517">
    <property type="entry name" value="PROTEIN ARGININE N-METHYLTRANSFERASE SFM1"/>
    <property type="match status" value="1"/>
</dbReference>
<comment type="catalytic activity">
    <reaction evidence="1">
        <text>Preferential release of a C-terminal arginine or lysine residue.</text>
        <dbReference type="EC" id="3.4.16.6"/>
    </reaction>
</comment>
<dbReference type="PROSITE" id="PS00131">
    <property type="entry name" value="CARBOXYPEPT_SER_SER"/>
    <property type="match status" value="1"/>
</dbReference>
<dbReference type="InterPro" id="IPR029058">
    <property type="entry name" value="AB_hydrolase_fold"/>
</dbReference>
<evidence type="ECO:0000256" key="16">
    <source>
        <dbReference type="ARBA" id="ARBA00040403"/>
    </source>
</evidence>
<dbReference type="InterPro" id="IPR018202">
    <property type="entry name" value="Ser_caboxypep_ser_AS"/>
</dbReference>
<comment type="subcellular location">
    <subcellularLocation>
        <location evidence="2">Golgi apparatus</location>
        <location evidence="2">trans-Golgi network membrane</location>
        <topology evidence="2">Single-pass type I membrane protein</topology>
    </subcellularLocation>
</comment>
<evidence type="ECO:0000256" key="11">
    <source>
        <dbReference type="ARBA" id="ARBA00023034"/>
    </source>
</evidence>
<keyword evidence="4 21" id="KW-0121">Carboxypeptidase</keyword>
<evidence type="ECO:0000256" key="18">
    <source>
        <dbReference type="ARBA" id="ARBA00042717"/>
    </source>
</evidence>
<dbReference type="SUPFAM" id="SSF53474">
    <property type="entry name" value="alpha/beta-Hydrolases"/>
    <property type="match status" value="1"/>
</dbReference>
<dbReference type="Proteomes" id="UP000243015">
    <property type="component" value="Unassembled WGS sequence"/>
</dbReference>
<dbReference type="EMBL" id="LHPM01000012">
    <property type="protein sequence ID" value="OAL67031.1"/>
    <property type="molecule type" value="Genomic_DNA"/>
</dbReference>
<reference evidence="21 22" key="1">
    <citation type="submission" date="2016-05" db="EMBL/GenBank/DDBJ databases">
        <title>Genome sequencing of Trichophyton rubrum CMCC(F)T1i isolated from hair.</title>
        <authorList>
            <person name="Zhan P."/>
            <person name="Tao Y."/>
            <person name="Liu W."/>
        </authorList>
    </citation>
    <scope>NUCLEOTIDE SEQUENCE [LARGE SCALE GENOMIC DNA]</scope>
    <source>
        <strain evidence="22">CMCC(F)T1i</strain>
    </source>
</reference>
<evidence type="ECO:0000256" key="12">
    <source>
        <dbReference type="ARBA" id="ARBA00023136"/>
    </source>
</evidence>
<dbReference type="PANTHER" id="PTHR35517:SF1">
    <property type="entry name" value="PROTEIN ARGININE N-METHYLTRANSFERASE SFM1"/>
    <property type="match status" value="1"/>
</dbReference>
<dbReference type="GO" id="GO:0006915">
    <property type="term" value="P:apoptotic process"/>
    <property type="evidence" value="ECO:0007669"/>
    <property type="project" value="UniProtKB-KW"/>
</dbReference>